<evidence type="ECO:0000256" key="1">
    <source>
        <dbReference type="ARBA" id="ARBA00008279"/>
    </source>
</evidence>
<dbReference type="PIRSF" id="PIRSF006485">
    <property type="entry name" value="GTP-binding_EngA"/>
    <property type="match status" value="1"/>
</dbReference>
<dbReference type="GO" id="GO:0016787">
    <property type="term" value="F:hydrolase activity"/>
    <property type="evidence" value="ECO:0007669"/>
    <property type="project" value="UniProtKB-KW"/>
</dbReference>
<keyword evidence="5 8" id="KW-0547">Nucleotide-binding</keyword>
<comment type="caution">
    <text evidence="12">The sequence shown here is derived from an EMBL/GenBank/DDBJ whole genome shotgun (WGS) entry which is preliminary data.</text>
</comment>
<reference evidence="13" key="1">
    <citation type="submission" date="2023-07" db="EMBL/GenBank/DDBJ databases">
        <title>Cedecea davisae an AmpC producer and its therapeutic implications.</title>
        <authorList>
            <person name="Notter J."/>
        </authorList>
    </citation>
    <scope>NUCLEOTIDE SEQUENCE [LARGE SCALE GENOMIC DNA]</scope>
    <source>
        <strain evidence="13">1</strain>
    </source>
</reference>
<proteinExistence type="inferred from homology"/>
<evidence type="ECO:0000256" key="3">
    <source>
        <dbReference type="ARBA" id="ARBA00022517"/>
    </source>
</evidence>
<dbReference type="CDD" id="cd01894">
    <property type="entry name" value="EngA1"/>
    <property type="match status" value="1"/>
</dbReference>
<dbReference type="NCBIfam" id="TIGR00231">
    <property type="entry name" value="small_GTP"/>
    <property type="match status" value="2"/>
</dbReference>
<feature type="domain" description="EngA-type G" evidence="11">
    <location>
        <begin position="214"/>
        <end position="387"/>
    </location>
</feature>
<dbReference type="Pfam" id="PF01926">
    <property type="entry name" value="MMR_HSR1"/>
    <property type="match status" value="2"/>
</dbReference>
<dbReference type="Gene3D" id="3.40.50.300">
    <property type="entry name" value="P-loop containing nucleotide triphosphate hydrolases"/>
    <property type="match status" value="2"/>
</dbReference>
<evidence type="ECO:0000256" key="10">
    <source>
        <dbReference type="RuleBase" id="RU004481"/>
    </source>
</evidence>
<dbReference type="InterPro" id="IPR016484">
    <property type="entry name" value="GTPase_Der"/>
</dbReference>
<protein>
    <recommendedName>
        <fullName evidence="2 8">GTPase Der</fullName>
    </recommendedName>
    <alternativeName>
        <fullName evidence="7 8">GTP-binding protein EngA</fullName>
    </alternativeName>
</protein>
<keyword evidence="4 10" id="KW-0677">Repeat</keyword>
<evidence type="ECO:0000256" key="4">
    <source>
        <dbReference type="ARBA" id="ARBA00022737"/>
    </source>
</evidence>
<dbReference type="InterPro" id="IPR031166">
    <property type="entry name" value="G_ENGA"/>
</dbReference>
<dbReference type="PROSITE" id="PS51712">
    <property type="entry name" value="G_ENGA"/>
    <property type="match status" value="2"/>
</dbReference>
<dbReference type="Proteomes" id="UP000686327">
    <property type="component" value="Unassembled WGS sequence"/>
</dbReference>
<dbReference type="NCBIfam" id="TIGR03594">
    <property type="entry name" value="GTPase_EngA"/>
    <property type="match status" value="1"/>
</dbReference>
<dbReference type="PANTHER" id="PTHR43834:SF6">
    <property type="entry name" value="GTPASE DER"/>
    <property type="match status" value="1"/>
</dbReference>
<comment type="function">
    <text evidence="8 10">GTPase that plays an essential role in the late steps of ribosome biogenesis.</text>
</comment>
<dbReference type="SUPFAM" id="SSF52540">
    <property type="entry name" value="P-loop containing nucleoside triphosphate hydrolases"/>
    <property type="match status" value="2"/>
</dbReference>
<evidence type="ECO:0000256" key="6">
    <source>
        <dbReference type="ARBA" id="ARBA00023134"/>
    </source>
</evidence>
<dbReference type="InterPro" id="IPR015946">
    <property type="entry name" value="KH_dom-like_a/b"/>
</dbReference>
<name>A0ABS6DFB5_9ENTR</name>
<dbReference type="InterPro" id="IPR005225">
    <property type="entry name" value="Small_GTP-bd"/>
</dbReference>
<evidence type="ECO:0000259" key="11">
    <source>
        <dbReference type="PROSITE" id="PS51712"/>
    </source>
</evidence>
<feature type="domain" description="EngA-type G" evidence="11">
    <location>
        <begin position="3"/>
        <end position="166"/>
    </location>
</feature>
<dbReference type="InterPro" id="IPR006073">
    <property type="entry name" value="GTP-bd"/>
</dbReference>
<dbReference type="HAMAP" id="MF_00195">
    <property type="entry name" value="GTPase_Der"/>
    <property type="match status" value="1"/>
</dbReference>
<evidence type="ECO:0000256" key="5">
    <source>
        <dbReference type="ARBA" id="ARBA00022741"/>
    </source>
</evidence>
<gene>
    <name evidence="8 12" type="primary">der</name>
    <name evidence="12" type="ORF">KC222_05455</name>
</gene>
<dbReference type="PANTHER" id="PTHR43834">
    <property type="entry name" value="GTPASE DER"/>
    <property type="match status" value="1"/>
</dbReference>
<evidence type="ECO:0000256" key="7">
    <source>
        <dbReference type="ARBA" id="ARBA00032345"/>
    </source>
</evidence>
<dbReference type="Pfam" id="PF14714">
    <property type="entry name" value="KH_dom-like"/>
    <property type="match status" value="1"/>
</dbReference>
<feature type="binding site" evidence="8">
    <location>
        <begin position="332"/>
        <end position="335"/>
    </location>
    <ligand>
        <name>GTP</name>
        <dbReference type="ChEBI" id="CHEBI:37565"/>
        <label>2</label>
    </ligand>
</feature>
<evidence type="ECO:0000313" key="13">
    <source>
        <dbReference type="Proteomes" id="UP000686327"/>
    </source>
</evidence>
<dbReference type="InterPro" id="IPR032859">
    <property type="entry name" value="KH_dom-like"/>
</dbReference>
<dbReference type="PRINTS" id="PR00326">
    <property type="entry name" value="GTP1OBG"/>
</dbReference>
<feature type="binding site" evidence="8">
    <location>
        <begin position="267"/>
        <end position="271"/>
    </location>
    <ligand>
        <name>GTP</name>
        <dbReference type="ChEBI" id="CHEBI:37565"/>
        <label>2</label>
    </ligand>
</feature>
<evidence type="ECO:0000313" key="12">
    <source>
        <dbReference type="EMBL" id="MBU4681450.1"/>
    </source>
</evidence>
<comment type="subunit">
    <text evidence="8">Associates with the 50S ribosomal subunit.</text>
</comment>
<evidence type="ECO:0000256" key="8">
    <source>
        <dbReference type="HAMAP-Rule" id="MF_00195"/>
    </source>
</evidence>
<keyword evidence="13" id="KW-1185">Reference proteome</keyword>
<dbReference type="RefSeq" id="WP_172569200.1">
    <property type="nucleotide sequence ID" value="NZ_CAMPDF010000007.1"/>
</dbReference>
<comment type="similarity">
    <text evidence="1 8 9 10">Belongs to the TRAFAC class TrmE-Era-EngA-EngB-Septin-like GTPase superfamily. EngA (Der) GTPase family.</text>
</comment>
<dbReference type="InterPro" id="IPR027417">
    <property type="entry name" value="P-loop_NTPase"/>
</dbReference>
<organism evidence="12 13">
    <name type="scientific">Cedecea davisae</name>
    <dbReference type="NCBI Taxonomy" id="158484"/>
    <lineage>
        <taxon>Bacteria</taxon>
        <taxon>Pseudomonadati</taxon>
        <taxon>Pseudomonadota</taxon>
        <taxon>Gammaproteobacteria</taxon>
        <taxon>Enterobacterales</taxon>
        <taxon>Enterobacteriaceae</taxon>
        <taxon>Cedecea</taxon>
    </lineage>
</organism>
<keyword evidence="3 8" id="KW-0690">Ribosome biogenesis</keyword>
<dbReference type="EMBL" id="JAGRYU010000008">
    <property type="protein sequence ID" value="MBU4681450.1"/>
    <property type="molecule type" value="Genomic_DNA"/>
</dbReference>
<sequence>MVPVVALVGRPNVGKSTLFNRLTRTRDALVADFPGLTRDRKYGRAEVEGREFICIDTGGIDGTEDGVETRMAEQSLLAIEEADVVLFMVDARAGLMPADEAIAQHLRSRQKPTFLVANKTDGLDPDQAVIDFYSLGLGEIHPIAASHGRGVTSLLEHVLVPWMDDVDPREKPEEIDEDEAYWAAFNAKNGIVSEDEELAEEEEEEAFNPQDLPIKLAIVGRPNVGKSTLTNRILGEERVVVYDMPGTTRDSIYIPMERDEREFVLIDTAGVRKRGKITDTVEKFSVIKTLQAIEDANVVLLVIDAREGISDQDLSLLGFILNSGRSLVIVVNKWDGLSNEVREQVKETLDYRLGFIDFARVHFISALHGSGVGNLFESVREAYDSSTRRVSTALLTRIMNMAAEDHQPPLVRGRRVKLKYAHAGGYNPPIVVIHGNQVKDLPDSYKRYLMNYFRKSLDVMGTPIRIQFKEGDNPFAGKRNTLTPNQMRKRKRLIKHIKKGK</sequence>
<feature type="binding site" evidence="8">
    <location>
        <begin position="118"/>
        <end position="121"/>
    </location>
    <ligand>
        <name>GTP</name>
        <dbReference type="ChEBI" id="CHEBI:37565"/>
        <label>1</label>
    </ligand>
</feature>
<accession>A0ABS6DFB5</accession>
<feature type="binding site" evidence="8">
    <location>
        <begin position="220"/>
        <end position="227"/>
    </location>
    <ligand>
        <name>GTP</name>
        <dbReference type="ChEBI" id="CHEBI:37565"/>
        <label>2</label>
    </ligand>
</feature>
<keyword evidence="6 8" id="KW-0342">GTP-binding</keyword>
<feature type="binding site" evidence="8">
    <location>
        <begin position="56"/>
        <end position="60"/>
    </location>
    <ligand>
        <name>GTP</name>
        <dbReference type="ChEBI" id="CHEBI:37565"/>
        <label>1</label>
    </ligand>
</feature>
<keyword evidence="12" id="KW-0378">Hydrolase</keyword>
<feature type="binding site" evidence="8">
    <location>
        <begin position="9"/>
        <end position="16"/>
    </location>
    <ligand>
        <name>GTP</name>
        <dbReference type="ChEBI" id="CHEBI:37565"/>
        <label>1</label>
    </ligand>
</feature>
<dbReference type="CDD" id="cd01895">
    <property type="entry name" value="EngA2"/>
    <property type="match status" value="1"/>
</dbReference>
<evidence type="ECO:0000256" key="2">
    <source>
        <dbReference type="ARBA" id="ARBA00020953"/>
    </source>
</evidence>
<evidence type="ECO:0000256" key="9">
    <source>
        <dbReference type="PROSITE-ProRule" id="PRU01049"/>
    </source>
</evidence>
<dbReference type="Gene3D" id="3.30.300.20">
    <property type="match status" value="1"/>
</dbReference>